<comment type="caution">
    <text evidence="1">The sequence shown here is derived from an EMBL/GenBank/DDBJ whole genome shotgun (WGS) entry which is preliminary data.</text>
</comment>
<organism evidence="1 2">
    <name type="scientific">Exobacillus caeni</name>
    <dbReference type="NCBI Taxonomy" id="2574798"/>
    <lineage>
        <taxon>Bacteria</taxon>
        <taxon>Bacillati</taxon>
        <taxon>Bacillota</taxon>
        <taxon>Bacilli</taxon>
        <taxon>Bacillales</taxon>
        <taxon>Guptibacillaceae</taxon>
        <taxon>Exobacillus</taxon>
    </lineage>
</organism>
<evidence type="ECO:0000313" key="2">
    <source>
        <dbReference type="Proteomes" id="UP000308230"/>
    </source>
</evidence>
<accession>A0A5R9F7N8</accession>
<reference evidence="1 2" key="1">
    <citation type="submission" date="2019-04" db="EMBL/GenBank/DDBJ databases">
        <title>Bacillus caeni sp. nov., a bacterium isolated from mangrove sediment.</title>
        <authorList>
            <person name="Huang H."/>
            <person name="Mo K."/>
            <person name="Hu Y."/>
        </authorList>
    </citation>
    <scope>NUCLEOTIDE SEQUENCE [LARGE SCALE GENOMIC DNA]</scope>
    <source>
        <strain evidence="1 2">HB172195</strain>
    </source>
</reference>
<dbReference type="RefSeq" id="WP_138124716.1">
    <property type="nucleotide sequence ID" value="NZ_SWLG01000004.1"/>
</dbReference>
<evidence type="ECO:0000313" key="1">
    <source>
        <dbReference type="EMBL" id="TLS38270.1"/>
    </source>
</evidence>
<keyword evidence="2" id="KW-1185">Reference proteome</keyword>
<name>A0A5R9F7N8_9BACL</name>
<dbReference type="AlphaFoldDB" id="A0A5R9F7N8"/>
<dbReference type="EMBL" id="SWLG01000004">
    <property type="protein sequence ID" value="TLS38270.1"/>
    <property type="molecule type" value="Genomic_DNA"/>
</dbReference>
<protein>
    <submittedName>
        <fullName evidence="1">Uncharacterized protein</fullName>
    </submittedName>
</protein>
<dbReference type="OrthoDB" id="2934161at2"/>
<proteinExistence type="predicted"/>
<dbReference type="Proteomes" id="UP000308230">
    <property type="component" value="Unassembled WGS sequence"/>
</dbReference>
<sequence length="59" mass="6879">MNTKPSISSFVIRCHKISDDMLSDENKWRIKITHVQDSKEIAVHSMEEAMQFMKKVLGE</sequence>
<gene>
    <name evidence="1" type="ORF">FCL54_07000</name>
</gene>